<feature type="domain" description="GSCFA" evidence="1">
    <location>
        <begin position="2"/>
        <end position="207"/>
    </location>
</feature>
<name>A0AA37WF92_9BACT</name>
<gene>
    <name evidence="2" type="ORF">GCM10007940_32290</name>
</gene>
<organism evidence="2 3">
    <name type="scientific">Portibacter lacus</name>
    <dbReference type="NCBI Taxonomy" id="1099794"/>
    <lineage>
        <taxon>Bacteria</taxon>
        <taxon>Pseudomonadati</taxon>
        <taxon>Bacteroidota</taxon>
        <taxon>Saprospiria</taxon>
        <taxon>Saprospirales</taxon>
        <taxon>Haliscomenobacteraceae</taxon>
        <taxon>Portibacter</taxon>
    </lineage>
</organism>
<dbReference type="AlphaFoldDB" id="A0AA37WF92"/>
<reference evidence="2" key="2">
    <citation type="submission" date="2023-01" db="EMBL/GenBank/DDBJ databases">
        <title>Draft genome sequence of Portibacter lacus strain NBRC 108769.</title>
        <authorList>
            <person name="Sun Q."/>
            <person name="Mori K."/>
        </authorList>
    </citation>
    <scope>NUCLEOTIDE SEQUENCE</scope>
    <source>
        <strain evidence="2">NBRC 108769</strain>
    </source>
</reference>
<proteinExistence type="predicted"/>
<dbReference type="Proteomes" id="UP001156666">
    <property type="component" value="Unassembled WGS sequence"/>
</dbReference>
<protein>
    <recommendedName>
        <fullName evidence="1">GSCFA domain-containing protein</fullName>
    </recommendedName>
</protein>
<keyword evidence="3" id="KW-1185">Reference proteome</keyword>
<evidence type="ECO:0000313" key="2">
    <source>
        <dbReference type="EMBL" id="GLR18613.1"/>
    </source>
</evidence>
<evidence type="ECO:0000259" key="1">
    <source>
        <dbReference type="Pfam" id="PF08885"/>
    </source>
</evidence>
<reference evidence="2" key="1">
    <citation type="journal article" date="2014" name="Int. J. Syst. Evol. Microbiol.">
        <title>Complete genome sequence of Corynebacterium casei LMG S-19264T (=DSM 44701T), isolated from a smear-ripened cheese.</title>
        <authorList>
            <consortium name="US DOE Joint Genome Institute (JGI-PGF)"/>
            <person name="Walter F."/>
            <person name="Albersmeier A."/>
            <person name="Kalinowski J."/>
            <person name="Ruckert C."/>
        </authorList>
    </citation>
    <scope>NUCLEOTIDE SEQUENCE</scope>
    <source>
        <strain evidence="2">NBRC 108769</strain>
    </source>
</reference>
<evidence type="ECO:0000313" key="3">
    <source>
        <dbReference type="Proteomes" id="UP001156666"/>
    </source>
</evidence>
<sequence>MNPCGITYNPISIANSIYYTIGMTDIKREDIQENNGIYFHFDFHSQFSGTSKDEVFEKITHHLEQARKFNDPDVLILSLGSAFTYFQSMTNEAVNNCHKIPQSSFEKVRLSISQISNMLNVAISEIRKAKPKMKVIVTVSPVRHLKDGMINNNLSKSSLLLSVPELEEATYFPSYELLLDDLRDYRFYDRDLVHPSSEAVDYILDFFEGQFFSGEKEIRDKVVKVQNDLKHRAFFPDSDQHQQFLKKVMINMQTLMEESNVDFLREIQATKEKLI</sequence>
<dbReference type="SUPFAM" id="SSF52266">
    <property type="entry name" value="SGNH hydrolase"/>
    <property type="match status" value="1"/>
</dbReference>
<dbReference type="InterPro" id="IPR014982">
    <property type="entry name" value="GSCFA"/>
</dbReference>
<dbReference type="Pfam" id="PF08885">
    <property type="entry name" value="GSCFA"/>
    <property type="match status" value="1"/>
</dbReference>
<comment type="caution">
    <text evidence="2">The sequence shown here is derived from an EMBL/GenBank/DDBJ whole genome shotgun (WGS) entry which is preliminary data.</text>
</comment>
<accession>A0AA37WF92</accession>
<dbReference type="EMBL" id="BSOH01000021">
    <property type="protein sequence ID" value="GLR18613.1"/>
    <property type="molecule type" value="Genomic_DNA"/>
</dbReference>